<keyword evidence="1" id="KW-0472">Membrane</keyword>
<sequence length="363" mass="42751">MIADQYYMTTFFTVITILSMIGILPLLRYRTLEKFPEANLLVGTILLLVIVTLFIGLRNPFGSWRYYGDTYKYTTIYLNIQRDPLWESGKDFGFYYYMKFLAKFFNIQTFYLITAILYVFPVYFSFQKWFKKYAFFAVVMYVTSMSFWPFGINGMRNGLATSFFIFALAFNQRKLIMYALIALSISFHTSMALPTLALIIAQFYRNTKVLLGLWLVSIPISFLFGKRLLTVINFLVTSSIGLVDDRGDFSAIDNGVFARSSFRIDFIIYSGIVIYLGYYFIYKYHFKNVFFSKIFNLYIISNTIWLYFIYFPYTNRIAYLSWFLIPVLVVYPIIYATNLKNQSYFMAGAISVSLFFVWLLTYL</sequence>
<organism evidence="2 3">
    <name type="scientific">Dokdonia pacifica</name>
    <dbReference type="NCBI Taxonomy" id="1627892"/>
    <lineage>
        <taxon>Bacteria</taxon>
        <taxon>Pseudomonadati</taxon>
        <taxon>Bacteroidota</taxon>
        <taxon>Flavobacteriia</taxon>
        <taxon>Flavobacteriales</taxon>
        <taxon>Flavobacteriaceae</taxon>
        <taxon>Dokdonia</taxon>
    </lineage>
</organism>
<dbReference type="InterPro" id="IPR049458">
    <property type="entry name" value="EpsG-like"/>
</dbReference>
<dbReference type="RefSeq" id="WP_089371259.1">
    <property type="nucleotide sequence ID" value="NZ_BMEP01000001.1"/>
</dbReference>
<dbReference type="OrthoDB" id="1112074at2"/>
<feature type="transmembrane region" description="Helical" evidence="1">
    <location>
        <begin position="344"/>
        <end position="362"/>
    </location>
</feature>
<dbReference type="AlphaFoldDB" id="A0A238Z2F9"/>
<evidence type="ECO:0000313" key="2">
    <source>
        <dbReference type="EMBL" id="SNR77024.1"/>
    </source>
</evidence>
<feature type="transmembrane region" description="Helical" evidence="1">
    <location>
        <begin position="319"/>
        <end position="337"/>
    </location>
</feature>
<evidence type="ECO:0000313" key="3">
    <source>
        <dbReference type="Proteomes" id="UP000198379"/>
    </source>
</evidence>
<keyword evidence="1" id="KW-1133">Transmembrane helix</keyword>
<dbReference type="Proteomes" id="UP000198379">
    <property type="component" value="Unassembled WGS sequence"/>
</dbReference>
<dbReference type="Pfam" id="PF14897">
    <property type="entry name" value="EpsG"/>
    <property type="match status" value="1"/>
</dbReference>
<gene>
    <name evidence="2" type="ORF">SAMN06265376_102522</name>
</gene>
<feature type="transmembrane region" description="Helical" evidence="1">
    <location>
        <begin position="104"/>
        <end position="126"/>
    </location>
</feature>
<protein>
    <submittedName>
        <fullName evidence="2">EpsG family protein</fullName>
    </submittedName>
</protein>
<feature type="transmembrane region" description="Helical" evidence="1">
    <location>
        <begin position="266"/>
        <end position="282"/>
    </location>
</feature>
<keyword evidence="3" id="KW-1185">Reference proteome</keyword>
<accession>A0A238Z2F9</accession>
<feature type="transmembrane region" description="Helical" evidence="1">
    <location>
        <begin position="213"/>
        <end position="236"/>
    </location>
</feature>
<feature type="transmembrane region" description="Helical" evidence="1">
    <location>
        <begin position="175"/>
        <end position="201"/>
    </location>
</feature>
<feature type="transmembrane region" description="Helical" evidence="1">
    <location>
        <begin position="294"/>
        <end position="313"/>
    </location>
</feature>
<evidence type="ECO:0000256" key="1">
    <source>
        <dbReference type="SAM" id="Phobius"/>
    </source>
</evidence>
<feature type="transmembrane region" description="Helical" evidence="1">
    <location>
        <begin position="6"/>
        <end position="27"/>
    </location>
</feature>
<feature type="transmembrane region" description="Helical" evidence="1">
    <location>
        <begin position="133"/>
        <end position="155"/>
    </location>
</feature>
<feature type="transmembrane region" description="Helical" evidence="1">
    <location>
        <begin position="39"/>
        <end position="57"/>
    </location>
</feature>
<keyword evidence="1" id="KW-0812">Transmembrane</keyword>
<dbReference type="EMBL" id="FZNY01000002">
    <property type="protein sequence ID" value="SNR77024.1"/>
    <property type="molecule type" value="Genomic_DNA"/>
</dbReference>
<name>A0A238Z2F9_9FLAO</name>
<proteinExistence type="predicted"/>
<reference evidence="2 3" key="1">
    <citation type="submission" date="2017-06" db="EMBL/GenBank/DDBJ databases">
        <authorList>
            <person name="Kim H.J."/>
            <person name="Triplett B.A."/>
        </authorList>
    </citation>
    <scope>NUCLEOTIDE SEQUENCE [LARGE SCALE GENOMIC DNA]</scope>
    <source>
        <strain evidence="2 3">DSM 25597</strain>
    </source>
</reference>